<dbReference type="VEuPathDB" id="TriTrypDB:LpyrH10_11_0040"/>
<sequence length="169" mass="18803">MRAFRFQPLVVFPVFGIRRFYGGQGGARPPPPRSGGRYPRGGGSPPASNRNVPSEPQVIARLIEHFPSQASFVPISRWATALPDDLQEALVPFGGLSAFTRAQANFFIVRQENGVTVASLSPMGSELARQHTNKEKREQKRIEKLNQRRGRNDQRNRGAGPYVPPSKRE</sequence>
<proteinExistence type="predicted"/>
<feature type="compositionally biased region" description="Basic and acidic residues" evidence="1">
    <location>
        <begin position="128"/>
        <end position="156"/>
    </location>
</feature>
<dbReference type="EMBL" id="LGTL01000011">
    <property type="protein sequence ID" value="KPA78992.1"/>
    <property type="molecule type" value="Genomic_DNA"/>
</dbReference>
<dbReference type="OMA" id="NFFMIRK"/>
<reference evidence="2 3" key="1">
    <citation type="submission" date="2015-07" db="EMBL/GenBank/DDBJ databases">
        <title>High-quality genome of monoxenous trypanosomatid Leptomonas pyrrhocoris.</title>
        <authorList>
            <person name="Flegontov P."/>
            <person name="Butenko A."/>
            <person name="Firsov S."/>
            <person name="Vlcek C."/>
            <person name="Logacheva M.D."/>
            <person name="Field M."/>
            <person name="Filatov D."/>
            <person name="Flegontova O."/>
            <person name="Gerasimov E."/>
            <person name="Jackson A.P."/>
            <person name="Kelly S."/>
            <person name="Opperdoes F."/>
            <person name="O'Reilly A."/>
            <person name="Votypka J."/>
            <person name="Yurchenko V."/>
            <person name="Lukes J."/>
        </authorList>
    </citation>
    <scope>NUCLEOTIDE SEQUENCE [LARGE SCALE GENOMIC DNA]</scope>
    <source>
        <strain evidence="2">H10</strain>
    </source>
</reference>
<organism evidence="2 3">
    <name type="scientific">Leptomonas pyrrhocoris</name>
    <name type="common">Firebug parasite</name>
    <dbReference type="NCBI Taxonomy" id="157538"/>
    <lineage>
        <taxon>Eukaryota</taxon>
        <taxon>Discoba</taxon>
        <taxon>Euglenozoa</taxon>
        <taxon>Kinetoplastea</taxon>
        <taxon>Metakinetoplastina</taxon>
        <taxon>Trypanosomatida</taxon>
        <taxon>Trypanosomatidae</taxon>
        <taxon>Leishmaniinae</taxon>
        <taxon>Leptomonas</taxon>
    </lineage>
</organism>
<comment type="caution">
    <text evidence="2">The sequence shown here is derived from an EMBL/GenBank/DDBJ whole genome shotgun (WGS) entry which is preliminary data.</text>
</comment>
<dbReference type="OrthoDB" id="263864at2759"/>
<evidence type="ECO:0000313" key="2">
    <source>
        <dbReference type="EMBL" id="KPA78992.1"/>
    </source>
</evidence>
<protein>
    <submittedName>
        <fullName evidence="2">Uncharacterized protein</fullName>
    </submittedName>
</protein>
<name>A0A0N0DUI8_LEPPY</name>
<feature type="region of interest" description="Disordered" evidence="1">
    <location>
        <begin position="23"/>
        <end position="53"/>
    </location>
</feature>
<feature type="region of interest" description="Disordered" evidence="1">
    <location>
        <begin position="126"/>
        <end position="169"/>
    </location>
</feature>
<dbReference type="RefSeq" id="XP_015657431.1">
    <property type="nucleotide sequence ID" value="XM_015803606.1"/>
</dbReference>
<keyword evidence="3" id="KW-1185">Reference proteome</keyword>
<gene>
    <name evidence="2" type="ORF">ABB37_05539</name>
</gene>
<dbReference type="GeneID" id="26905829"/>
<evidence type="ECO:0000313" key="3">
    <source>
        <dbReference type="Proteomes" id="UP000037923"/>
    </source>
</evidence>
<accession>A0A0N0DUI8</accession>
<dbReference type="AlphaFoldDB" id="A0A0N0DUI8"/>
<evidence type="ECO:0000256" key="1">
    <source>
        <dbReference type="SAM" id="MobiDB-lite"/>
    </source>
</evidence>
<dbReference type="Proteomes" id="UP000037923">
    <property type="component" value="Unassembled WGS sequence"/>
</dbReference>